<dbReference type="Gene3D" id="3.90.1300.10">
    <property type="entry name" value="Amidase signature (AS) domain"/>
    <property type="match status" value="1"/>
</dbReference>
<dbReference type="AlphaFoldDB" id="A0AAN6WXT0"/>
<proteinExistence type="predicted"/>
<dbReference type="InterPro" id="IPR000120">
    <property type="entry name" value="Amidase"/>
</dbReference>
<dbReference type="PANTHER" id="PTHR11895">
    <property type="entry name" value="TRANSAMIDASE"/>
    <property type="match status" value="1"/>
</dbReference>
<dbReference type="Pfam" id="PF01425">
    <property type="entry name" value="Amidase"/>
    <property type="match status" value="1"/>
</dbReference>
<accession>A0AAN6WXT0</accession>
<dbReference type="EMBL" id="MU864388">
    <property type="protein sequence ID" value="KAK4188447.1"/>
    <property type="molecule type" value="Genomic_DNA"/>
</dbReference>
<protein>
    <submittedName>
        <fullName evidence="3">Amidase</fullName>
    </submittedName>
</protein>
<dbReference type="Proteomes" id="UP001302126">
    <property type="component" value="Unassembled WGS sequence"/>
</dbReference>
<name>A0AAN6WXT0_9PEZI</name>
<dbReference type="InterPro" id="IPR023631">
    <property type="entry name" value="Amidase_dom"/>
</dbReference>
<organism evidence="3 4">
    <name type="scientific">Podospora australis</name>
    <dbReference type="NCBI Taxonomy" id="1536484"/>
    <lineage>
        <taxon>Eukaryota</taxon>
        <taxon>Fungi</taxon>
        <taxon>Dikarya</taxon>
        <taxon>Ascomycota</taxon>
        <taxon>Pezizomycotina</taxon>
        <taxon>Sordariomycetes</taxon>
        <taxon>Sordariomycetidae</taxon>
        <taxon>Sordariales</taxon>
        <taxon>Podosporaceae</taxon>
        <taxon>Podospora</taxon>
    </lineage>
</organism>
<sequence length="447" mass="47306">MPGPPGPLYLLTAGQALELLQNNAITVEKYARSLLQRINERDGTVKAWVHLDRQQVLEQSKTLDHIPQGQRGPLHGIAVGVKDVINTKDMPTQFGSPLYEGHQLGSDASTVAILRAAGALILGKTTTTEVSVTNSGPDTTSPHAPNRTPGGSSCGSAAALPAYQVPLSLGSQTGGSLIRPASFTRVFAMKPTHNVISPEGQKMVSPTFDTFGVMARSIEDLQLVADIFGLQDGNADDPQSATDIPLSDLSVAVVKSPMRHRAGPGTINAIKKAAAILKKSGCNVEEAVFPSSSSFPDEESLRRMQKVSMAGEARVAFLREYRIDKTKLDSSICKLVENSDNITHQEQAQALDTYGNLRAVADSSAAKYSVILTPSAVDEAPLGLHDMGSAAMNTLWTGLHMPVINIPAFVGAHGMPIEVSLVAGRFHDQGLIRVAKALSGPVVEEGG</sequence>
<keyword evidence="4" id="KW-1185">Reference proteome</keyword>
<dbReference type="GO" id="GO:0003824">
    <property type="term" value="F:catalytic activity"/>
    <property type="evidence" value="ECO:0007669"/>
    <property type="project" value="InterPro"/>
</dbReference>
<feature type="domain" description="Amidase" evidence="2">
    <location>
        <begin position="32"/>
        <end position="431"/>
    </location>
</feature>
<evidence type="ECO:0000256" key="1">
    <source>
        <dbReference type="SAM" id="MobiDB-lite"/>
    </source>
</evidence>
<gene>
    <name evidence="3" type="ORF">QBC35DRAFT_549403</name>
</gene>
<dbReference type="SUPFAM" id="SSF75304">
    <property type="entry name" value="Amidase signature (AS) enzymes"/>
    <property type="match status" value="1"/>
</dbReference>
<comment type="caution">
    <text evidence="3">The sequence shown here is derived from an EMBL/GenBank/DDBJ whole genome shotgun (WGS) entry which is preliminary data.</text>
</comment>
<dbReference type="InterPro" id="IPR036928">
    <property type="entry name" value="AS_sf"/>
</dbReference>
<feature type="region of interest" description="Disordered" evidence="1">
    <location>
        <begin position="128"/>
        <end position="153"/>
    </location>
</feature>
<reference evidence="3" key="1">
    <citation type="journal article" date="2023" name="Mol. Phylogenet. Evol.">
        <title>Genome-scale phylogeny and comparative genomics of the fungal order Sordariales.</title>
        <authorList>
            <person name="Hensen N."/>
            <person name="Bonometti L."/>
            <person name="Westerberg I."/>
            <person name="Brannstrom I.O."/>
            <person name="Guillou S."/>
            <person name="Cros-Aarteil S."/>
            <person name="Calhoun S."/>
            <person name="Haridas S."/>
            <person name="Kuo A."/>
            <person name="Mondo S."/>
            <person name="Pangilinan J."/>
            <person name="Riley R."/>
            <person name="LaButti K."/>
            <person name="Andreopoulos B."/>
            <person name="Lipzen A."/>
            <person name="Chen C."/>
            <person name="Yan M."/>
            <person name="Daum C."/>
            <person name="Ng V."/>
            <person name="Clum A."/>
            <person name="Steindorff A."/>
            <person name="Ohm R.A."/>
            <person name="Martin F."/>
            <person name="Silar P."/>
            <person name="Natvig D.O."/>
            <person name="Lalanne C."/>
            <person name="Gautier V."/>
            <person name="Ament-Velasquez S.L."/>
            <person name="Kruys A."/>
            <person name="Hutchinson M.I."/>
            <person name="Powell A.J."/>
            <person name="Barry K."/>
            <person name="Miller A.N."/>
            <person name="Grigoriev I.V."/>
            <person name="Debuchy R."/>
            <person name="Gladieux P."/>
            <person name="Hiltunen Thoren M."/>
            <person name="Johannesson H."/>
        </authorList>
    </citation>
    <scope>NUCLEOTIDE SEQUENCE</scope>
    <source>
        <strain evidence="3">PSN309</strain>
    </source>
</reference>
<evidence type="ECO:0000313" key="4">
    <source>
        <dbReference type="Proteomes" id="UP001302126"/>
    </source>
</evidence>
<dbReference type="PANTHER" id="PTHR11895:SF7">
    <property type="entry name" value="GLUTAMYL-TRNA(GLN) AMIDOTRANSFERASE SUBUNIT A, MITOCHONDRIAL"/>
    <property type="match status" value="1"/>
</dbReference>
<evidence type="ECO:0000313" key="3">
    <source>
        <dbReference type="EMBL" id="KAK4188447.1"/>
    </source>
</evidence>
<reference evidence="3" key="2">
    <citation type="submission" date="2023-05" db="EMBL/GenBank/DDBJ databases">
        <authorList>
            <consortium name="Lawrence Berkeley National Laboratory"/>
            <person name="Steindorff A."/>
            <person name="Hensen N."/>
            <person name="Bonometti L."/>
            <person name="Westerberg I."/>
            <person name="Brannstrom I.O."/>
            <person name="Guillou S."/>
            <person name="Cros-Aarteil S."/>
            <person name="Calhoun S."/>
            <person name="Haridas S."/>
            <person name="Kuo A."/>
            <person name="Mondo S."/>
            <person name="Pangilinan J."/>
            <person name="Riley R."/>
            <person name="Labutti K."/>
            <person name="Andreopoulos B."/>
            <person name="Lipzen A."/>
            <person name="Chen C."/>
            <person name="Yanf M."/>
            <person name="Daum C."/>
            <person name="Ng V."/>
            <person name="Clum A."/>
            <person name="Ohm R."/>
            <person name="Martin F."/>
            <person name="Silar P."/>
            <person name="Natvig D."/>
            <person name="Lalanne C."/>
            <person name="Gautier V."/>
            <person name="Ament-Velasquez S.L."/>
            <person name="Kruys A."/>
            <person name="Hutchinson M.I."/>
            <person name="Powell A.J."/>
            <person name="Barry K."/>
            <person name="Miller A.N."/>
            <person name="Grigoriev I.V."/>
            <person name="Debuchy R."/>
            <person name="Gladieux P."/>
            <person name="Thoren M.H."/>
            <person name="Johannesson H."/>
        </authorList>
    </citation>
    <scope>NUCLEOTIDE SEQUENCE</scope>
    <source>
        <strain evidence="3">PSN309</strain>
    </source>
</reference>
<evidence type="ECO:0000259" key="2">
    <source>
        <dbReference type="Pfam" id="PF01425"/>
    </source>
</evidence>